<keyword evidence="2" id="KW-1185">Reference proteome</keyword>
<protein>
    <submittedName>
        <fullName evidence="1">Uncharacterized protein</fullName>
    </submittedName>
</protein>
<reference evidence="1" key="1">
    <citation type="submission" date="2023-08" db="EMBL/GenBank/DDBJ databases">
        <title>A de novo genome assembly of Solanum verrucosum Schlechtendal, a Mexican diploid species geographically isolated from the other diploid A-genome species in potato relatives.</title>
        <authorList>
            <person name="Hosaka K."/>
        </authorList>
    </citation>
    <scope>NUCLEOTIDE SEQUENCE</scope>
    <source>
        <tissue evidence="1">Young leaves</tissue>
    </source>
</reference>
<proteinExistence type="predicted"/>
<sequence>MEIKGGEQITVEDGTAEVVDHSYTPYPQRLSAGDINSNNNIPNELPQVRSRAGDINSLIKEQSSEGVFDTKENVFHGLGSTK</sequence>
<accession>A0AAF0UY83</accession>
<organism evidence="1 2">
    <name type="scientific">Solanum verrucosum</name>
    <dbReference type="NCBI Taxonomy" id="315347"/>
    <lineage>
        <taxon>Eukaryota</taxon>
        <taxon>Viridiplantae</taxon>
        <taxon>Streptophyta</taxon>
        <taxon>Embryophyta</taxon>
        <taxon>Tracheophyta</taxon>
        <taxon>Spermatophyta</taxon>
        <taxon>Magnoliopsida</taxon>
        <taxon>eudicotyledons</taxon>
        <taxon>Gunneridae</taxon>
        <taxon>Pentapetalae</taxon>
        <taxon>asterids</taxon>
        <taxon>lamiids</taxon>
        <taxon>Solanales</taxon>
        <taxon>Solanaceae</taxon>
        <taxon>Solanoideae</taxon>
        <taxon>Solaneae</taxon>
        <taxon>Solanum</taxon>
    </lineage>
</organism>
<dbReference type="Proteomes" id="UP001234989">
    <property type="component" value="Chromosome 11"/>
</dbReference>
<dbReference type="AlphaFoldDB" id="A0AAF0UY83"/>
<evidence type="ECO:0000313" key="1">
    <source>
        <dbReference type="EMBL" id="WMV54285.1"/>
    </source>
</evidence>
<gene>
    <name evidence="1" type="ORF">MTR67_047670</name>
</gene>
<name>A0AAF0UY83_SOLVR</name>
<evidence type="ECO:0000313" key="2">
    <source>
        <dbReference type="Proteomes" id="UP001234989"/>
    </source>
</evidence>
<dbReference type="EMBL" id="CP133622">
    <property type="protein sequence ID" value="WMV54285.1"/>
    <property type="molecule type" value="Genomic_DNA"/>
</dbReference>